<dbReference type="EMBL" id="DRGM01000076">
    <property type="protein sequence ID" value="HEA16148.1"/>
    <property type="molecule type" value="Genomic_DNA"/>
</dbReference>
<name>A0A7V1GDX8_9GAMM</name>
<evidence type="ECO:0000313" key="2">
    <source>
        <dbReference type="EMBL" id="HEA16148.1"/>
    </source>
</evidence>
<proteinExistence type="predicted"/>
<reference evidence="2" key="1">
    <citation type="journal article" date="2020" name="mSystems">
        <title>Genome- and Community-Level Interaction Insights into Carbon Utilization and Element Cycling Functions of Hydrothermarchaeota in Hydrothermal Sediment.</title>
        <authorList>
            <person name="Zhou Z."/>
            <person name="Liu Y."/>
            <person name="Xu W."/>
            <person name="Pan J."/>
            <person name="Luo Z.H."/>
            <person name="Li M."/>
        </authorList>
    </citation>
    <scope>NUCLEOTIDE SEQUENCE [LARGE SCALE GENOMIC DNA]</scope>
    <source>
        <strain evidence="2">HyVt-346</strain>
    </source>
</reference>
<comment type="caution">
    <text evidence="2">The sequence shown here is derived from an EMBL/GenBank/DDBJ whole genome shotgun (WGS) entry which is preliminary data.</text>
</comment>
<dbReference type="Proteomes" id="UP000886188">
    <property type="component" value="Unassembled WGS sequence"/>
</dbReference>
<protein>
    <submittedName>
        <fullName evidence="2">Uncharacterized protein</fullName>
    </submittedName>
</protein>
<accession>A0A7V1GDX8</accession>
<dbReference type="RefSeq" id="WP_304181026.1">
    <property type="nucleotide sequence ID" value="NZ_DRGM01000076.1"/>
</dbReference>
<sequence length="233" mass="24974">MKAAIAFIVIVPLSVFFIYEYAIHEEVKTATVTPMNEKNVAVVAAPIVTKPLPSKSLPSVSATTPANTLQSDSEFDAINRPSDKAKQVLKAAGVLPTDLKNEAYVEFDLAALRELKQGDSFDLAIPQTAETFSAEVTNVIAASNGDKSVFGSVIGADGRFHTTVLTIGKDAVYGQFTAPSGNYVFESKGQYGWLAAKRDLYKNHIEHQVTNQPAAQPIDGDDPFAPKAEANSL</sequence>
<gene>
    <name evidence="2" type="ORF">ENH88_06830</name>
</gene>
<feature type="region of interest" description="Disordered" evidence="1">
    <location>
        <begin position="211"/>
        <end position="233"/>
    </location>
</feature>
<organism evidence="2">
    <name type="scientific">Pseudoalteromonas prydzensis</name>
    <dbReference type="NCBI Taxonomy" id="182141"/>
    <lineage>
        <taxon>Bacteria</taxon>
        <taxon>Pseudomonadati</taxon>
        <taxon>Pseudomonadota</taxon>
        <taxon>Gammaproteobacteria</taxon>
        <taxon>Alteromonadales</taxon>
        <taxon>Pseudoalteromonadaceae</taxon>
        <taxon>Pseudoalteromonas</taxon>
    </lineage>
</organism>
<evidence type="ECO:0000256" key="1">
    <source>
        <dbReference type="SAM" id="MobiDB-lite"/>
    </source>
</evidence>
<dbReference type="AlphaFoldDB" id="A0A7V1GDX8"/>